<feature type="compositionally biased region" description="Basic and acidic residues" evidence="6">
    <location>
        <begin position="1"/>
        <end position="11"/>
    </location>
</feature>
<dbReference type="InterPro" id="IPR028322">
    <property type="entry name" value="PNRC-like_rgn"/>
</dbReference>
<dbReference type="Pfam" id="PF15365">
    <property type="entry name" value="PNRC"/>
    <property type="match status" value="1"/>
</dbReference>
<gene>
    <name evidence="7" type="ORF">CEUTPL_LOCUS9831</name>
</gene>
<keyword evidence="5" id="KW-0539">Nucleus</keyword>
<evidence type="ECO:0000256" key="6">
    <source>
        <dbReference type="SAM" id="MobiDB-lite"/>
    </source>
</evidence>
<dbReference type="Proteomes" id="UP001152799">
    <property type="component" value="Chromosome 5"/>
</dbReference>
<evidence type="ECO:0000256" key="1">
    <source>
        <dbReference type="ARBA" id="ARBA00004123"/>
    </source>
</evidence>
<evidence type="ECO:0000313" key="8">
    <source>
        <dbReference type="Proteomes" id="UP001152799"/>
    </source>
</evidence>
<evidence type="ECO:0000256" key="3">
    <source>
        <dbReference type="ARBA" id="ARBA00023159"/>
    </source>
</evidence>
<evidence type="ECO:0008006" key="9">
    <source>
        <dbReference type="Google" id="ProtNLM"/>
    </source>
</evidence>
<evidence type="ECO:0000256" key="4">
    <source>
        <dbReference type="ARBA" id="ARBA00023163"/>
    </source>
</evidence>
<name>A0A9P0GSK9_9CUCU</name>
<feature type="region of interest" description="Disordered" evidence="6">
    <location>
        <begin position="1"/>
        <end position="70"/>
    </location>
</feature>
<sequence>MTMTKKPDIKSKIVGQSKARGAKNHLTKNNLGGSPTFEDSFNNRQGGSPTRMSPVKGSPPRSPVAFQPSLRSSPGLLAGHYAGCKFTEPPSASALPLPPPHWMQSQSKKSVILPFRAIIPLPVDQNHDFSQQLKLLLQVQA</sequence>
<comment type="subcellular location">
    <subcellularLocation>
        <location evidence="1">Nucleus</location>
    </subcellularLocation>
</comment>
<evidence type="ECO:0000256" key="5">
    <source>
        <dbReference type="ARBA" id="ARBA00023242"/>
    </source>
</evidence>
<evidence type="ECO:0000256" key="2">
    <source>
        <dbReference type="ARBA" id="ARBA00023015"/>
    </source>
</evidence>
<dbReference type="EMBL" id="OU892281">
    <property type="protein sequence ID" value="CAH1131253.1"/>
    <property type="molecule type" value="Genomic_DNA"/>
</dbReference>
<dbReference type="AlphaFoldDB" id="A0A9P0GSK9"/>
<keyword evidence="2" id="KW-0805">Transcription regulation</keyword>
<reference evidence="7" key="1">
    <citation type="submission" date="2022-01" db="EMBL/GenBank/DDBJ databases">
        <authorList>
            <person name="King R."/>
        </authorList>
    </citation>
    <scope>NUCLEOTIDE SEQUENCE</scope>
</reference>
<keyword evidence="8" id="KW-1185">Reference proteome</keyword>
<accession>A0A9P0GSK9</accession>
<dbReference type="OrthoDB" id="6688745at2759"/>
<feature type="compositionally biased region" description="Polar residues" evidence="6">
    <location>
        <begin position="27"/>
        <end position="51"/>
    </location>
</feature>
<dbReference type="GO" id="GO:0005634">
    <property type="term" value="C:nucleus"/>
    <property type="evidence" value="ECO:0007669"/>
    <property type="project" value="UniProtKB-SubCell"/>
</dbReference>
<keyword evidence="4" id="KW-0804">Transcription</keyword>
<organism evidence="7 8">
    <name type="scientific">Ceutorhynchus assimilis</name>
    <name type="common">cabbage seed weevil</name>
    <dbReference type="NCBI Taxonomy" id="467358"/>
    <lineage>
        <taxon>Eukaryota</taxon>
        <taxon>Metazoa</taxon>
        <taxon>Ecdysozoa</taxon>
        <taxon>Arthropoda</taxon>
        <taxon>Hexapoda</taxon>
        <taxon>Insecta</taxon>
        <taxon>Pterygota</taxon>
        <taxon>Neoptera</taxon>
        <taxon>Endopterygota</taxon>
        <taxon>Coleoptera</taxon>
        <taxon>Polyphaga</taxon>
        <taxon>Cucujiformia</taxon>
        <taxon>Curculionidae</taxon>
        <taxon>Ceutorhynchinae</taxon>
        <taxon>Ceutorhynchus</taxon>
    </lineage>
</organism>
<keyword evidence="3" id="KW-0010">Activator</keyword>
<protein>
    <recommendedName>
        <fullName evidence="9">Proline-rich nuclear receptor coactivator 2</fullName>
    </recommendedName>
</protein>
<proteinExistence type="predicted"/>
<dbReference type="InterPro" id="IPR026780">
    <property type="entry name" value="PNRC1/2"/>
</dbReference>
<dbReference type="PANTHER" id="PTHR15405">
    <property type="entry name" value="PROLINE-RICH NUCLEAR RECEPTOR COACTIVATOR"/>
    <property type="match status" value="1"/>
</dbReference>
<evidence type="ECO:0000313" key="7">
    <source>
        <dbReference type="EMBL" id="CAH1131253.1"/>
    </source>
</evidence>
<dbReference type="GO" id="GO:0016071">
    <property type="term" value="P:mRNA metabolic process"/>
    <property type="evidence" value="ECO:0007669"/>
    <property type="project" value="UniProtKB-ARBA"/>
</dbReference>